<evidence type="ECO:0000313" key="6">
    <source>
        <dbReference type="Proteomes" id="UP001571581"/>
    </source>
</evidence>
<dbReference type="PANTHER" id="PTHR33204">
    <property type="entry name" value="TRANSCRIPTIONAL REGULATOR, MARR FAMILY"/>
    <property type="match status" value="1"/>
</dbReference>
<gene>
    <name evidence="5" type="ORF">ACEG17_05820</name>
</gene>
<keyword evidence="1" id="KW-0805">Transcription regulation</keyword>
<evidence type="ECO:0000256" key="1">
    <source>
        <dbReference type="ARBA" id="ARBA00023015"/>
    </source>
</evidence>
<evidence type="ECO:0000259" key="4">
    <source>
        <dbReference type="PROSITE" id="PS51118"/>
    </source>
</evidence>
<keyword evidence="3" id="KW-0804">Transcription</keyword>
<dbReference type="Pfam" id="PF01638">
    <property type="entry name" value="HxlR"/>
    <property type="match status" value="1"/>
</dbReference>
<sequence>MEEKIYTCPLELTQKILSKKWTVIILWLLRHGKVRTKDFKNQIKGSNEKMIIEHLNYLIEEKLIEKKEYDVYPKKTEYVLTEKGKDLLPILELMQSYGKKYYAKRNLIVYKKDDK</sequence>
<dbReference type="Gene3D" id="1.10.10.10">
    <property type="entry name" value="Winged helix-like DNA-binding domain superfamily/Winged helix DNA-binding domain"/>
    <property type="match status" value="1"/>
</dbReference>
<keyword evidence="2" id="KW-0238">DNA-binding</keyword>
<evidence type="ECO:0000256" key="2">
    <source>
        <dbReference type="ARBA" id="ARBA00023125"/>
    </source>
</evidence>
<proteinExistence type="predicted"/>
<keyword evidence="6" id="KW-1185">Reference proteome</keyword>
<dbReference type="InterPro" id="IPR036388">
    <property type="entry name" value="WH-like_DNA-bd_sf"/>
</dbReference>
<dbReference type="PROSITE" id="PS51118">
    <property type="entry name" value="HTH_HXLR"/>
    <property type="match status" value="1"/>
</dbReference>
<feature type="domain" description="HTH hxlR-type" evidence="4">
    <location>
        <begin position="8"/>
        <end position="106"/>
    </location>
</feature>
<evidence type="ECO:0000256" key="3">
    <source>
        <dbReference type="ARBA" id="ARBA00023163"/>
    </source>
</evidence>
<organism evidence="5 6">
    <name type="scientific">Leptotrichia hongkongensis</name>
    <dbReference type="NCBI Taxonomy" id="554406"/>
    <lineage>
        <taxon>Bacteria</taxon>
        <taxon>Fusobacteriati</taxon>
        <taxon>Fusobacteriota</taxon>
        <taxon>Fusobacteriia</taxon>
        <taxon>Fusobacteriales</taxon>
        <taxon>Leptotrichiaceae</taxon>
        <taxon>Leptotrichia</taxon>
    </lineage>
</organism>
<dbReference type="InterPro" id="IPR036390">
    <property type="entry name" value="WH_DNA-bd_sf"/>
</dbReference>
<dbReference type="Proteomes" id="UP001571581">
    <property type="component" value="Unassembled WGS sequence"/>
</dbReference>
<reference evidence="5 6" key="1">
    <citation type="submission" date="2024-07" db="EMBL/GenBank/DDBJ databases">
        <authorList>
            <person name="Li X.-J."/>
            <person name="Wang X."/>
        </authorList>
    </citation>
    <scope>NUCLEOTIDE SEQUENCE [LARGE SCALE GENOMIC DNA]</scope>
    <source>
        <strain evidence="5 6">DSM 23441</strain>
    </source>
</reference>
<comment type="caution">
    <text evidence="5">The sequence shown here is derived from an EMBL/GenBank/DDBJ whole genome shotgun (WGS) entry which is preliminary data.</text>
</comment>
<accession>A0ABV4S8T8</accession>
<dbReference type="SUPFAM" id="SSF46785">
    <property type="entry name" value="Winged helix' DNA-binding domain"/>
    <property type="match status" value="1"/>
</dbReference>
<dbReference type="InterPro" id="IPR002577">
    <property type="entry name" value="HTH_HxlR"/>
</dbReference>
<evidence type="ECO:0000313" key="5">
    <source>
        <dbReference type="EMBL" id="MFA3799701.1"/>
    </source>
</evidence>
<dbReference type="RefSeq" id="WP_372582931.1">
    <property type="nucleotide sequence ID" value="NZ_CAURRA010000009.1"/>
</dbReference>
<name>A0ABV4S8T8_9FUSO</name>
<protein>
    <submittedName>
        <fullName evidence="5">Winged helix-turn-helix transcriptional regulator</fullName>
    </submittedName>
</protein>
<dbReference type="EMBL" id="JBGORW010000006">
    <property type="protein sequence ID" value="MFA3799701.1"/>
    <property type="molecule type" value="Genomic_DNA"/>
</dbReference>